<dbReference type="OrthoDB" id="259687at2"/>
<feature type="transmembrane region" description="Helical" evidence="5">
    <location>
        <begin position="368"/>
        <end position="401"/>
    </location>
</feature>
<feature type="transmembrane region" description="Helical" evidence="5">
    <location>
        <begin position="37"/>
        <end position="63"/>
    </location>
</feature>
<comment type="subcellular location">
    <subcellularLocation>
        <location evidence="1">Membrane</location>
        <topology evidence="1">Multi-pass membrane protein</topology>
    </subcellularLocation>
</comment>
<dbReference type="Gene3D" id="1.20.1740.10">
    <property type="entry name" value="Amino acid/polyamine transporter I"/>
    <property type="match status" value="1"/>
</dbReference>
<dbReference type="InterPro" id="IPR050367">
    <property type="entry name" value="APC_superfamily"/>
</dbReference>
<dbReference type="RefSeq" id="WP_117317523.1">
    <property type="nucleotide sequence ID" value="NZ_CP031769.1"/>
</dbReference>
<protein>
    <submittedName>
        <fullName evidence="7">Amino acid permease</fullName>
    </submittedName>
</protein>
<name>A0A346NPE3_9ALTE</name>
<dbReference type="KEGG" id="salm:D0Y50_14195"/>
<dbReference type="PANTHER" id="PTHR42770">
    <property type="entry name" value="AMINO ACID TRANSPORTER-RELATED"/>
    <property type="match status" value="1"/>
</dbReference>
<sequence length="413" mass="42746">MNTRLLQTVGLPGALVIGLGSILGTGVYVSIGLSYQLAAGGLLTAIAMAAMTALFNGLSAAQLAASHPVSGGTYEYGYHYLSPFAGFVAGSLFVLAKSASAATAAAAVGWAIANWLGAGPIVAKVTGCLLLIGITAIILQGVRRSNIINALLVTISLAGLAGFVVWGLTTTDRTATPVVLNSSTVIEAAALMFVAFTGYGRIATMGEEVKQPNRTIPQAIVITLAVTALIYMLVGYALMQLIPPQQIDAARFNLAQAVNAPAIGTLVAVCAVAAMISVVLNLVLGVSRVILATGRRADLPAATARLNASADSAPVASWVACLIMLVIVLLADVKQAWTLSAFTVLVYYSITNLAALKVPLGQRFIPRWVSVLGLLSCLGLSIFVPTLLLLYGFTAIAVLFAGHRYWRASRSST</sequence>
<feature type="transmembrane region" description="Helical" evidence="5">
    <location>
        <begin position="118"/>
        <end position="139"/>
    </location>
</feature>
<dbReference type="InterPro" id="IPR004841">
    <property type="entry name" value="AA-permease/SLC12A_dom"/>
</dbReference>
<feature type="transmembrane region" description="Helical" evidence="5">
    <location>
        <begin position="337"/>
        <end position="356"/>
    </location>
</feature>
<evidence type="ECO:0000256" key="5">
    <source>
        <dbReference type="SAM" id="Phobius"/>
    </source>
</evidence>
<feature type="transmembrane region" description="Helical" evidence="5">
    <location>
        <begin position="219"/>
        <end position="242"/>
    </location>
</feature>
<dbReference type="PANTHER" id="PTHR42770:SF7">
    <property type="entry name" value="MEMBRANE PROTEIN"/>
    <property type="match status" value="1"/>
</dbReference>
<evidence type="ECO:0000259" key="6">
    <source>
        <dbReference type="Pfam" id="PF00324"/>
    </source>
</evidence>
<dbReference type="GO" id="GO:0016020">
    <property type="term" value="C:membrane"/>
    <property type="evidence" value="ECO:0007669"/>
    <property type="project" value="UniProtKB-SubCell"/>
</dbReference>
<accession>A0A346NPE3</accession>
<feature type="transmembrane region" description="Helical" evidence="5">
    <location>
        <begin position="312"/>
        <end position="331"/>
    </location>
</feature>
<dbReference type="Proteomes" id="UP000262073">
    <property type="component" value="Chromosome"/>
</dbReference>
<dbReference type="PIRSF" id="PIRSF006060">
    <property type="entry name" value="AA_transporter"/>
    <property type="match status" value="1"/>
</dbReference>
<keyword evidence="3 5" id="KW-1133">Transmembrane helix</keyword>
<dbReference type="Pfam" id="PF00324">
    <property type="entry name" value="AA_permease"/>
    <property type="match status" value="1"/>
</dbReference>
<gene>
    <name evidence="7" type="ORF">D0Y50_14195</name>
</gene>
<dbReference type="GO" id="GO:0055085">
    <property type="term" value="P:transmembrane transport"/>
    <property type="evidence" value="ECO:0007669"/>
    <property type="project" value="InterPro"/>
</dbReference>
<feature type="transmembrane region" description="Helical" evidence="5">
    <location>
        <begin position="84"/>
        <end position="112"/>
    </location>
</feature>
<evidence type="ECO:0000256" key="4">
    <source>
        <dbReference type="ARBA" id="ARBA00023136"/>
    </source>
</evidence>
<reference evidence="7 8" key="1">
    <citation type="submission" date="2018-08" db="EMBL/GenBank/DDBJ databases">
        <title>Salinimonas sediminis sp. nov., a piezophilic bacterium isolated from a deep-sea sediment sample from the New Britain Trench.</title>
        <authorList>
            <person name="Cao J."/>
        </authorList>
    </citation>
    <scope>NUCLEOTIDE SEQUENCE [LARGE SCALE GENOMIC DNA]</scope>
    <source>
        <strain evidence="7 8">N102</strain>
    </source>
</reference>
<dbReference type="AlphaFoldDB" id="A0A346NPE3"/>
<proteinExistence type="predicted"/>
<feature type="transmembrane region" description="Helical" evidence="5">
    <location>
        <begin position="178"/>
        <end position="199"/>
    </location>
</feature>
<evidence type="ECO:0000256" key="3">
    <source>
        <dbReference type="ARBA" id="ARBA00022989"/>
    </source>
</evidence>
<feature type="domain" description="Amino acid permease/ SLC12A" evidence="6">
    <location>
        <begin position="14"/>
        <end position="400"/>
    </location>
</feature>
<evidence type="ECO:0000256" key="1">
    <source>
        <dbReference type="ARBA" id="ARBA00004141"/>
    </source>
</evidence>
<organism evidence="7 8">
    <name type="scientific">Salinimonas sediminis</name>
    <dbReference type="NCBI Taxonomy" id="2303538"/>
    <lineage>
        <taxon>Bacteria</taxon>
        <taxon>Pseudomonadati</taxon>
        <taxon>Pseudomonadota</taxon>
        <taxon>Gammaproteobacteria</taxon>
        <taxon>Alteromonadales</taxon>
        <taxon>Alteromonadaceae</taxon>
        <taxon>Alteromonas/Salinimonas group</taxon>
        <taxon>Salinimonas</taxon>
    </lineage>
</organism>
<feature type="transmembrane region" description="Helical" evidence="5">
    <location>
        <begin position="12"/>
        <end position="31"/>
    </location>
</feature>
<keyword evidence="4 5" id="KW-0472">Membrane</keyword>
<evidence type="ECO:0000256" key="2">
    <source>
        <dbReference type="ARBA" id="ARBA00022692"/>
    </source>
</evidence>
<keyword evidence="2 5" id="KW-0812">Transmembrane</keyword>
<feature type="transmembrane region" description="Helical" evidence="5">
    <location>
        <begin position="262"/>
        <end position="291"/>
    </location>
</feature>
<keyword evidence="8" id="KW-1185">Reference proteome</keyword>
<feature type="transmembrane region" description="Helical" evidence="5">
    <location>
        <begin position="146"/>
        <end position="166"/>
    </location>
</feature>
<dbReference type="EMBL" id="CP031769">
    <property type="protein sequence ID" value="AXR07400.1"/>
    <property type="molecule type" value="Genomic_DNA"/>
</dbReference>
<evidence type="ECO:0000313" key="8">
    <source>
        <dbReference type="Proteomes" id="UP000262073"/>
    </source>
</evidence>
<evidence type="ECO:0000313" key="7">
    <source>
        <dbReference type="EMBL" id="AXR07400.1"/>
    </source>
</evidence>